<dbReference type="Gene3D" id="1.10.510.10">
    <property type="entry name" value="Transferase(Phosphotransferase) domain 1"/>
    <property type="match status" value="1"/>
</dbReference>
<evidence type="ECO:0000259" key="2">
    <source>
        <dbReference type="PROSITE" id="PS50011"/>
    </source>
</evidence>
<organism evidence="3 4">
    <name type="scientific">Forsythia ovata</name>
    <dbReference type="NCBI Taxonomy" id="205694"/>
    <lineage>
        <taxon>Eukaryota</taxon>
        <taxon>Viridiplantae</taxon>
        <taxon>Streptophyta</taxon>
        <taxon>Embryophyta</taxon>
        <taxon>Tracheophyta</taxon>
        <taxon>Spermatophyta</taxon>
        <taxon>Magnoliopsida</taxon>
        <taxon>eudicotyledons</taxon>
        <taxon>Gunneridae</taxon>
        <taxon>Pentapetalae</taxon>
        <taxon>asterids</taxon>
        <taxon>lamiids</taxon>
        <taxon>Lamiales</taxon>
        <taxon>Oleaceae</taxon>
        <taxon>Forsythieae</taxon>
        <taxon>Forsythia</taxon>
    </lineage>
</organism>
<keyword evidence="3" id="KW-0418">Kinase</keyword>
<reference evidence="4" key="1">
    <citation type="submission" date="2024-07" db="EMBL/GenBank/DDBJ databases">
        <title>Two chromosome-level genome assemblies of Korean endemic species Abeliophyllum distichum and Forsythia ovata (Oleaceae).</title>
        <authorList>
            <person name="Jang H."/>
        </authorList>
    </citation>
    <scope>NUCLEOTIDE SEQUENCE [LARGE SCALE GENOMIC DNA]</scope>
</reference>
<dbReference type="Pfam" id="PF00069">
    <property type="entry name" value="Pkinase"/>
    <property type="match status" value="1"/>
</dbReference>
<dbReference type="GO" id="GO:0016301">
    <property type="term" value="F:kinase activity"/>
    <property type="evidence" value="ECO:0007669"/>
    <property type="project" value="UniProtKB-KW"/>
</dbReference>
<dbReference type="InterPro" id="IPR000719">
    <property type="entry name" value="Prot_kinase_dom"/>
</dbReference>
<gene>
    <name evidence="3" type="ORF">Fot_06588</name>
</gene>
<accession>A0ABD1WTI3</accession>
<dbReference type="PANTHER" id="PTHR48014:SF7">
    <property type="entry name" value="SERINE_THREONINE-PROTEIN KINASE BLUS1"/>
    <property type="match status" value="1"/>
</dbReference>
<evidence type="ECO:0000256" key="1">
    <source>
        <dbReference type="ARBA" id="ARBA00008874"/>
    </source>
</evidence>
<dbReference type="InterPro" id="IPR011009">
    <property type="entry name" value="Kinase-like_dom_sf"/>
</dbReference>
<keyword evidence="3" id="KW-0808">Transferase</keyword>
<sequence length="362" mass="41280">MAHLHLTGKTLIPVDGLRDKYTIMKKIGIASAANVYKAMYLPENLPPEYVSVKVIPFLFARECTKFDQEIQMSVFSSTPNAENIVEIMKTFYSNNKFSCASMAYMSEGSLRFIMSKWFTSGLPEDCIAIALRETLKGLSFLHGRRRVHGKIDAGQIFVNGNSNGVAIKLGFEGSMYEHYQERWNPLAMASTSTLPLRDITNWGSAPEVIFGAEKGNKYVHKPHSDIWLVGITALELAYGCFPVRDRAEFEAVIEKIIKKKKLPTMEKLKKIADMENVKGKRKMVLNFLEKKFKSLAAKGERKERQFSPEFEKVVVKCLSGKPEKRPTVDQLLQFEFFRRSKDLKFFQRAVVNGKRVIDKTDH</sequence>
<dbReference type="PANTHER" id="PTHR48014">
    <property type="entry name" value="SERINE/THREONINE-PROTEIN KINASE FRAY2"/>
    <property type="match status" value="1"/>
</dbReference>
<dbReference type="Proteomes" id="UP001604277">
    <property type="component" value="Unassembled WGS sequence"/>
</dbReference>
<keyword evidence="4" id="KW-1185">Reference proteome</keyword>
<evidence type="ECO:0000313" key="4">
    <source>
        <dbReference type="Proteomes" id="UP001604277"/>
    </source>
</evidence>
<feature type="domain" description="Protein kinase" evidence="2">
    <location>
        <begin position="21"/>
        <end position="337"/>
    </location>
</feature>
<dbReference type="EMBL" id="JBFOLJ010000002">
    <property type="protein sequence ID" value="KAL2552969.1"/>
    <property type="molecule type" value="Genomic_DNA"/>
</dbReference>
<name>A0ABD1WTI3_9LAMI</name>
<proteinExistence type="inferred from homology"/>
<dbReference type="InterPro" id="IPR047173">
    <property type="entry name" value="STRAD_A/B-like"/>
</dbReference>
<comment type="similarity">
    <text evidence="1">Belongs to the protein kinase superfamily. STE Ser/Thr protein kinase family. STE20 subfamily.</text>
</comment>
<dbReference type="PROSITE" id="PS50011">
    <property type="entry name" value="PROTEIN_KINASE_DOM"/>
    <property type="match status" value="1"/>
</dbReference>
<evidence type="ECO:0000313" key="3">
    <source>
        <dbReference type="EMBL" id="KAL2552969.1"/>
    </source>
</evidence>
<dbReference type="AlphaFoldDB" id="A0ABD1WTI3"/>
<dbReference type="Gene3D" id="3.30.200.20">
    <property type="entry name" value="Phosphorylase Kinase, domain 1"/>
    <property type="match status" value="1"/>
</dbReference>
<protein>
    <submittedName>
        <fullName evidence="3">Serine/threonine-protein kinase BLUS1</fullName>
    </submittedName>
</protein>
<comment type="caution">
    <text evidence="3">The sequence shown here is derived from an EMBL/GenBank/DDBJ whole genome shotgun (WGS) entry which is preliminary data.</text>
</comment>
<dbReference type="SUPFAM" id="SSF56112">
    <property type="entry name" value="Protein kinase-like (PK-like)"/>
    <property type="match status" value="1"/>
</dbReference>
<dbReference type="SMART" id="SM00220">
    <property type="entry name" value="S_TKc"/>
    <property type="match status" value="1"/>
</dbReference>